<dbReference type="PANTHER" id="PTHR45786">
    <property type="entry name" value="DNA BINDING PROTEIN-LIKE"/>
    <property type="match status" value="1"/>
</dbReference>
<proteinExistence type="predicted"/>
<dbReference type="PANTHER" id="PTHR45786:SF74">
    <property type="entry name" value="ATP-DEPENDENT DNA HELICASE"/>
    <property type="match status" value="1"/>
</dbReference>
<accession>A0AAV6TFJ1</accession>
<gene>
    <name evidence="1" type="ORF">JTE90_026034</name>
</gene>
<evidence type="ECO:0000313" key="2">
    <source>
        <dbReference type="Proteomes" id="UP000827092"/>
    </source>
</evidence>
<dbReference type="EMBL" id="JAFNEN010005222">
    <property type="protein sequence ID" value="KAG8170550.1"/>
    <property type="molecule type" value="Genomic_DNA"/>
</dbReference>
<protein>
    <submittedName>
        <fullName evidence="1">Uncharacterized protein</fullName>
    </submittedName>
</protein>
<dbReference type="AlphaFoldDB" id="A0AAV6TFJ1"/>
<organism evidence="1 2">
    <name type="scientific">Oedothorax gibbosus</name>
    <dbReference type="NCBI Taxonomy" id="931172"/>
    <lineage>
        <taxon>Eukaryota</taxon>
        <taxon>Metazoa</taxon>
        <taxon>Ecdysozoa</taxon>
        <taxon>Arthropoda</taxon>
        <taxon>Chelicerata</taxon>
        <taxon>Arachnida</taxon>
        <taxon>Araneae</taxon>
        <taxon>Araneomorphae</taxon>
        <taxon>Entelegynae</taxon>
        <taxon>Araneoidea</taxon>
        <taxon>Linyphiidae</taxon>
        <taxon>Erigoninae</taxon>
        <taxon>Oedothorax</taxon>
    </lineage>
</organism>
<dbReference type="Proteomes" id="UP000827092">
    <property type="component" value="Unassembled WGS sequence"/>
</dbReference>
<reference evidence="1 2" key="1">
    <citation type="journal article" date="2022" name="Nat. Ecol. Evol.">
        <title>A masculinizing supergene underlies an exaggerated male reproductive morph in a spider.</title>
        <authorList>
            <person name="Hendrickx F."/>
            <person name="De Corte Z."/>
            <person name="Sonet G."/>
            <person name="Van Belleghem S.M."/>
            <person name="Kostlbacher S."/>
            <person name="Vangestel C."/>
        </authorList>
    </citation>
    <scope>NUCLEOTIDE SEQUENCE [LARGE SCALE GENOMIC DNA]</scope>
    <source>
        <strain evidence="1">W744_W776</strain>
    </source>
</reference>
<evidence type="ECO:0000313" key="1">
    <source>
        <dbReference type="EMBL" id="KAG8170550.1"/>
    </source>
</evidence>
<comment type="caution">
    <text evidence="1">The sequence shown here is derived from an EMBL/GenBank/DDBJ whole genome shotgun (WGS) entry which is preliminary data.</text>
</comment>
<sequence>MDELKVKCVHCGAVRFAEQKGRSVHSCYHSGQVKLPPLHGYPPELQDLLSSTSGDAHHFRQRIRAYNSSFAFATFGAHLKEEMQRGPPLIKIQGQVYHHATTSLENVRNNAPRNGQSIFTMMLKQLQGCV</sequence>
<keyword evidence="2" id="KW-1185">Reference proteome</keyword>
<name>A0AAV6TFJ1_9ARAC</name>